<dbReference type="NCBIfam" id="TIGR03696">
    <property type="entry name" value="Rhs_assc_core"/>
    <property type="match status" value="1"/>
</dbReference>
<sequence length="463" mass="51172">YPNGTNNDQINDSMAPNTFPFADDRYTYDLLGNRLTDQRQTPGETWQYNPNNELLHSGFATYQYNENGSTTAKQDPSTGQSIQSYAYNSEERMSEVRDGEGNLVAEYYYDPFGRRLWAKGLDRADKTAYLMSDEGYAGSVDLGGETVGSVELIVFPPDSAWASDPILTTHVESSTGQRTVVYMFNEGRGATGASLVSGGSIVRSQRASFGESSHLITRELKFPGQVHDERAKLTYNWHRWYDSTIGRYISVDPKMLKGSLNLFSFAASNPMSYSDPDGRLAITPSCKKFSRAIEFADLLMRLQLTRCRDRSCGDCKESQTCKQITEFFEAIVKASDTTQVKCVDSSIYQADDYVTGTSDGRGGNVSHACGWMRGSGNMTLTPSGLNQNSGCGCLQSTIFHELTHSILNMPAAQGAEDSPFSPEHQVIYPWEDTCFDCSSVTRDYYTIPESIPTMEPISVSSGG</sequence>
<reference evidence="3 4" key="1">
    <citation type="submission" date="2020-09" db="EMBL/GenBank/DDBJ databases">
        <title>Pseudoxanthomonas sp. CAU 1598 isolated from sand of Yaerae Beach.</title>
        <authorList>
            <person name="Kim W."/>
        </authorList>
    </citation>
    <scope>NUCLEOTIDE SEQUENCE [LARGE SCALE GENOMIC DNA]</scope>
    <source>
        <strain evidence="3 4">CAU 1598</strain>
    </source>
</reference>
<evidence type="ECO:0000256" key="1">
    <source>
        <dbReference type="ARBA" id="ARBA00022737"/>
    </source>
</evidence>
<dbReference type="InterPro" id="IPR022385">
    <property type="entry name" value="Rhs_assc_core"/>
</dbReference>
<accession>A0AAW3ZUB7</accession>
<evidence type="ECO:0000259" key="2">
    <source>
        <dbReference type="Pfam" id="PF25023"/>
    </source>
</evidence>
<evidence type="ECO:0000313" key="4">
    <source>
        <dbReference type="Proteomes" id="UP000613768"/>
    </source>
</evidence>
<proteinExistence type="predicted"/>
<dbReference type="RefSeq" id="WP_192031740.1">
    <property type="nucleotide sequence ID" value="NZ_JACYTR010000129.1"/>
</dbReference>
<dbReference type="InterPro" id="IPR056823">
    <property type="entry name" value="TEN-like_YD-shell"/>
</dbReference>
<gene>
    <name evidence="3" type="ORF">IFO71_21480</name>
</gene>
<feature type="domain" description="Teneurin-like YD-shell" evidence="2">
    <location>
        <begin position="24"/>
        <end position="119"/>
    </location>
</feature>
<dbReference type="EMBL" id="JACYTR010000129">
    <property type="protein sequence ID" value="MBD8528325.1"/>
    <property type="molecule type" value="Genomic_DNA"/>
</dbReference>
<protein>
    <submittedName>
        <fullName evidence="3">RHS repeat-associated core domain-containing protein</fullName>
    </submittedName>
</protein>
<dbReference type="AlphaFoldDB" id="A0AAW3ZUB7"/>
<evidence type="ECO:0000313" key="3">
    <source>
        <dbReference type="EMBL" id="MBD8528325.1"/>
    </source>
</evidence>
<comment type="caution">
    <text evidence="3">The sequence shown here is derived from an EMBL/GenBank/DDBJ whole genome shotgun (WGS) entry which is preliminary data.</text>
</comment>
<keyword evidence="1" id="KW-0677">Repeat</keyword>
<dbReference type="PANTHER" id="PTHR32305">
    <property type="match status" value="1"/>
</dbReference>
<organism evidence="3 4">
    <name type="scientific">Pseudomarimonas arenosa</name>
    <dbReference type="NCBI Taxonomy" id="2774145"/>
    <lineage>
        <taxon>Bacteria</taxon>
        <taxon>Pseudomonadati</taxon>
        <taxon>Pseudomonadota</taxon>
        <taxon>Gammaproteobacteria</taxon>
        <taxon>Lysobacterales</taxon>
        <taxon>Lysobacteraceae</taxon>
        <taxon>Pseudomarimonas</taxon>
    </lineage>
</organism>
<dbReference type="InterPro" id="IPR050708">
    <property type="entry name" value="T6SS_VgrG/RHS"/>
</dbReference>
<keyword evidence="4" id="KW-1185">Reference proteome</keyword>
<dbReference type="PANTHER" id="PTHR32305:SF15">
    <property type="entry name" value="PROTEIN RHSA-RELATED"/>
    <property type="match status" value="1"/>
</dbReference>
<dbReference type="Pfam" id="PF25023">
    <property type="entry name" value="TEN_YD-shell"/>
    <property type="match status" value="1"/>
</dbReference>
<dbReference type="Proteomes" id="UP000613768">
    <property type="component" value="Unassembled WGS sequence"/>
</dbReference>
<feature type="non-terminal residue" evidence="3">
    <location>
        <position position="1"/>
    </location>
</feature>
<dbReference type="Gene3D" id="2.180.10.10">
    <property type="entry name" value="RHS repeat-associated core"/>
    <property type="match status" value="1"/>
</dbReference>
<dbReference type="PRINTS" id="PR00394">
    <property type="entry name" value="RHSPROTEIN"/>
</dbReference>
<name>A0AAW3ZUB7_9GAMM</name>